<reference evidence="2" key="1">
    <citation type="submission" date="2018-11" db="EMBL/GenBank/DDBJ databases">
        <title>Myxobolus squamalis genome and transcriptome.</title>
        <authorList>
            <person name="Yahalomi D."/>
            <person name="Atkinson S.D."/>
            <person name="Neuhof M."/>
            <person name="Chang E.S."/>
            <person name="Philippe H."/>
            <person name="Cartwright P."/>
            <person name="Bartholomew J.L."/>
            <person name="Huchon D."/>
        </authorList>
    </citation>
    <scope>NUCLEOTIDE SEQUENCE</scope>
    <source>
        <strain evidence="2">71B08</strain>
        <tissue evidence="2">Whole</tissue>
    </source>
</reference>
<comment type="similarity">
    <text evidence="1">Belongs to the CWC16 family.</text>
</comment>
<evidence type="ECO:0000256" key="1">
    <source>
        <dbReference type="ARBA" id="ARBA00005595"/>
    </source>
</evidence>
<protein>
    <submittedName>
        <fullName evidence="2">Coiled-coil domain-containing protein 130 (Trinotate prediction)</fullName>
    </submittedName>
</protein>
<organism evidence="2">
    <name type="scientific">Myxobolus squamalis</name>
    <name type="common">Myxosporean</name>
    <dbReference type="NCBI Taxonomy" id="59785"/>
    <lineage>
        <taxon>Eukaryota</taxon>
        <taxon>Metazoa</taxon>
        <taxon>Cnidaria</taxon>
        <taxon>Myxozoa</taxon>
        <taxon>Myxosporea</taxon>
        <taxon>Bivalvulida</taxon>
        <taxon>Platysporina</taxon>
        <taxon>Myxobolidae</taxon>
        <taxon>Myxobolus</taxon>
    </lineage>
</organism>
<sequence>MFRLEHTSSDKAKAATLEPTIRNLEMLKSVWKDDYSINSSLRKEFRTKKNELQLQKKNDTEFKDKHCLSKDLCLLPENIEDDKIAKSIYYGQIQDKSSLTKMVKRARKSSIFSASKTPISGKLKSTTSVNLLKKVLHKK</sequence>
<dbReference type="PANTHER" id="PTHR12111:SF2">
    <property type="entry name" value="SPLICING FACTOR YJU2B-RELATED"/>
    <property type="match status" value="1"/>
</dbReference>
<dbReference type="GO" id="GO:0005684">
    <property type="term" value="C:U2-type spliceosomal complex"/>
    <property type="evidence" value="ECO:0007669"/>
    <property type="project" value="TreeGrafter"/>
</dbReference>
<accession>A0A6B2G360</accession>
<dbReference type="GO" id="GO:0071014">
    <property type="term" value="C:post-mRNA release spliceosomal complex"/>
    <property type="evidence" value="ECO:0007669"/>
    <property type="project" value="TreeGrafter"/>
</dbReference>
<dbReference type="InterPro" id="IPR007590">
    <property type="entry name" value="Saf4/Yju2"/>
</dbReference>
<name>A0A6B2G360_MYXSQ</name>
<dbReference type="PANTHER" id="PTHR12111">
    <property type="entry name" value="SPLICING FACTOR YJU2"/>
    <property type="match status" value="1"/>
</dbReference>
<dbReference type="AlphaFoldDB" id="A0A6B2G360"/>
<evidence type="ECO:0000313" key="2">
    <source>
        <dbReference type="EMBL" id="NDJ98010.1"/>
    </source>
</evidence>
<dbReference type="Pfam" id="PF04502">
    <property type="entry name" value="Saf4_Yju2"/>
    <property type="match status" value="1"/>
</dbReference>
<dbReference type="EMBL" id="GHBR01004188">
    <property type="protein sequence ID" value="NDJ98010.1"/>
    <property type="molecule type" value="Transcribed_RNA"/>
</dbReference>
<dbReference type="GO" id="GO:0000398">
    <property type="term" value="P:mRNA splicing, via spliceosome"/>
    <property type="evidence" value="ECO:0007669"/>
    <property type="project" value="InterPro"/>
</dbReference>
<proteinExistence type="inferred from homology"/>